<dbReference type="GO" id="GO:0009024">
    <property type="term" value="F:tagatose-6-phosphate kinase activity"/>
    <property type="evidence" value="ECO:0007669"/>
    <property type="project" value="UniProtKB-EC"/>
</dbReference>
<comment type="catalytic activity">
    <reaction evidence="6">
        <text>D-tagatofuranose 6-phosphate + ATP = D-tagatofuranose 1,6-bisphosphate + ADP + H(+)</text>
        <dbReference type="Rhea" id="RHEA:12420"/>
        <dbReference type="ChEBI" id="CHEBI:15378"/>
        <dbReference type="ChEBI" id="CHEBI:30616"/>
        <dbReference type="ChEBI" id="CHEBI:58694"/>
        <dbReference type="ChEBI" id="CHEBI:58695"/>
        <dbReference type="ChEBI" id="CHEBI:456216"/>
        <dbReference type="EC" id="2.7.1.144"/>
    </reaction>
</comment>
<protein>
    <recommendedName>
        <fullName evidence="6">Tagatose-6-phosphate kinase</fullName>
        <ecNumber evidence="6">2.7.1.144</ecNumber>
    </recommendedName>
</protein>
<dbReference type="GO" id="GO:0005524">
    <property type="term" value="F:ATP binding"/>
    <property type="evidence" value="ECO:0007669"/>
    <property type="project" value="UniProtKB-KW"/>
</dbReference>
<dbReference type="PROSITE" id="PS00583">
    <property type="entry name" value="PFKB_KINASES_1"/>
    <property type="match status" value="1"/>
</dbReference>
<evidence type="ECO:0000256" key="5">
    <source>
        <dbReference type="ARBA" id="ARBA00022840"/>
    </source>
</evidence>
<dbReference type="PANTHER" id="PTHR46566:SF2">
    <property type="entry name" value="ATP-DEPENDENT 6-PHOSPHOFRUCTOKINASE ISOZYME 2"/>
    <property type="match status" value="1"/>
</dbReference>
<dbReference type="NCBIfam" id="TIGR03168">
    <property type="entry name" value="1-PFK"/>
    <property type="match status" value="1"/>
</dbReference>
<gene>
    <name evidence="8" type="ORF">H9865_08440</name>
</gene>
<organism evidence="8 9">
    <name type="scientific">Candidatus Allofournierella pullicola</name>
    <dbReference type="NCBI Taxonomy" id="2838596"/>
    <lineage>
        <taxon>Bacteria</taxon>
        <taxon>Bacillati</taxon>
        <taxon>Bacillota</taxon>
        <taxon>Clostridia</taxon>
        <taxon>Eubacteriales</taxon>
        <taxon>Oscillospiraceae</taxon>
        <taxon>Allofournierella</taxon>
    </lineage>
</organism>
<dbReference type="SUPFAM" id="SSF53613">
    <property type="entry name" value="Ribokinase-like"/>
    <property type="match status" value="1"/>
</dbReference>
<reference evidence="8" key="2">
    <citation type="submission" date="2021-04" db="EMBL/GenBank/DDBJ databases">
        <authorList>
            <person name="Gilroy R."/>
        </authorList>
    </citation>
    <scope>NUCLEOTIDE SEQUENCE</scope>
    <source>
        <strain evidence="8">2239</strain>
    </source>
</reference>
<dbReference type="Pfam" id="PF00294">
    <property type="entry name" value="PfkB"/>
    <property type="match status" value="1"/>
</dbReference>
<reference evidence="8" key="1">
    <citation type="journal article" date="2021" name="PeerJ">
        <title>Extensive microbial diversity within the chicken gut microbiome revealed by metagenomics and culture.</title>
        <authorList>
            <person name="Gilroy R."/>
            <person name="Ravi A."/>
            <person name="Getino M."/>
            <person name="Pursley I."/>
            <person name="Horton D.L."/>
            <person name="Alikhan N.F."/>
            <person name="Baker D."/>
            <person name="Gharbi K."/>
            <person name="Hall N."/>
            <person name="Watson M."/>
            <person name="Adriaenssens E.M."/>
            <person name="Foster-Nyarko E."/>
            <person name="Jarju S."/>
            <person name="Secka A."/>
            <person name="Antonio M."/>
            <person name="Oren A."/>
            <person name="Chaudhuri R.R."/>
            <person name="La Ragione R."/>
            <person name="Hildebrand F."/>
            <person name="Pallen M.J."/>
        </authorList>
    </citation>
    <scope>NUCLEOTIDE SEQUENCE</scope>
    <source>
        <strain evidence="8">2239</strain>
    </source>
</reference>
<dbReference type="CDD" id="cd01164">
    <property type="entry name" value="FruK_PfkB_like"/>
    <property type="match status" value="1"/>
</dbReference>
<name>A0A9D1V4U8_9FIRM</name>
<accession>A0A9D1V4U8</accession>
<dbReference type="PIRSF" id="PIRSF000535">
    <property type="entry name" value="1PFK/6PFK/LacC"/>
    <property type="match status" value="1"/>
</dbReference>
<evidence type="ECO:0000313" key="8">
    <source>
        <dbReference type="EMBL" id="HIX06110.1"/>
    </source>
</evidence>
<comment type="similarity">
    <text evidence="6">Belongs to the carbohydrate kinase PfkB family. LacC subfamily.</text>
</comment>
<sequence>MIRAVCLNPVIDRTYYIDQFTAGRQYKNNEPSECVGGKGVNVAKVCAQLGEPAAVYGFVGGTAGGRVRAEMARCCSSVCLLEVAGETRTTINVIDRSQNLETEILEMGPSVVPAQAELLLCRLEEDLEKGDIVVCSGISIPGAPEDIYVRIGAMCEKAGAMCILDANGATLRNAAEGRYYLCKPNQNELAELCGEAPTTDAEALCRMARKVLPGRFEWIMVSMGAQGGLLVSGTECCLAEVPDVPVMSTIGSGDSCVAGFCVGLSRGMPPRQAFALGMACGVANSMSDAVACVSPDDVRRLLSQIMLSDPKQYSIETKGGPL</sequence>
<feature type="domain" description="Carbohydrate kinase PfkB" evidence="7">
    <location>
        <begin position="8"/>
        <end position="282"/>
    </location>
</feature>
<evidence type="ECO:0000256" key="4">
    <source>
        <dbReference type="ARBA" id="ARBA00022777"/>
    </source>
</evidence>
<evidence type="ECO:0000256" key="6">
    <source>
        <dbReference type="PIRNR" id="PIRNR000535"/>
    </source>
</evidence>
<dbReference type="GO" id="GO:0005988">
    <property type="term" value="P:lactose metabolic process"/>
    <property type="evidence" value="ECO:0007669"/>
    <property type="project" value="UniProtKB-KW"/>
</dbReference>
<keyword evidence="2 6" id="KW-0808">Transferase</keyword>
<keyword evidence="3 6" id="KW-0547">Nucleotide-binding</keyword>
<evidence type="ECO:0000256" key="3">
    <source>
        <dbReference type="ARBA" id="ARBA00022741"/>
    </source>
</evidence>
<dbReference type="GO" id="GO:0005829">
    <property type="term" value="C:cytosol"/>
    <property type="evidence" value="ECO:0007669"/>
    <property type="project" value="TreeGrafter"/>
</dbReference>
<evidence type="ECO:0000313" key="9">
    <source>
        <dbReference type="Proteomes" id="UP000824193"/>
    </source>
</evidence>
<dbReference type="GO" id="GO:0008443">
    <property type="term" value="F:phosphofructokinase activity"/>
    <property type="evidence" value="ECO:0007669"/>
    <property type="project" value="TreeGrafter"/>
</dbReference>
<dbReference type="InterPro" id="IPR017583">
    <property type="entry name" value="Tagatose/fructose_Pkinase"/>
</dbReference>
<comment type="caution">
    <text evidence="8">The sequence shown here is derived from an EMBL/GenBank/DDBJ whole genome shotgun (WGS) entry which is preliminary data.</text>
</comment>
<proteinExistence type="inferred from homology"/>
<dbReference type="EC" id="2.7.1.144" evidence="6"/>
<dbReference type="AlphaFoldDB" id="A0A9D1V4U8"/>
<keyword evidence="5 6" id="KW-0067">ATP-binding</keyword>
<keyword evidence="4" id="KW-0418">Kinase</keyword>
<comment type="pathway">
    <text evidence="6">Carbohydrate metabolism; D-tagatose 6-phosphate degradation; D-glyceraldehyde 3-phosphate and glycerone phosphate from D-tagatose 6-phosphate: step 1/2.</text>
</comment>
<comment type="similarity">
    <text evidence="1">Belongs to the carbohydrate kinase pfkB family.</text>
</comment>
<dbReference type="InterPro" id="IPR002173">
    <property type="entry name" value="Carboh/pur_kinase_PfkB_CS"/>
</dbReference>
<evidence type="ECO:0000256" key="2">
    <source>
        <dbReference type="ARBA" id="ARBA00022679"/>
    </source>
</evidence>
<dbReference type="InterPro" id="IPR011611">
    <property type="entry name" value="PfkB_dom"/>
</dbReference>
<dbReference type="Proteomes" id="UP000824193">
    <property type="component" value="Unassembled WGS sequence"/>
</dbReference>
<keyword evidence="6" id="KW-0423">Lactose metabolism</keyword>
<evidence type="ECO:0000259" key="7">
    <source>
        <dbReference type="Pfam" id="PF00294"/>
    </source>
</evidence>
<dbReference type="InterPro" id="IPR029056">
    <property type="entry name" value="Ribokinase-like"/>
</dbReference>
<dbReference type="Gene3D" id="3.40.1190.20">
    <property type="match status" value="1"/>
</dbReference>
<dbReference type="EMBL" id="DXFW01000024">
    <property type="protein sequence ID" value="HIX06110.1"/>
    <property type="molecule type" value="Genomic_DNA"/>
</dbReference>
<evidence type="ECO:0000256" key="1">
    <source>
        <dbReference type="ARBA" id="ARBA00005380"/>
    </source>
</evidence>
<dbReference type="PANTHER" id="PTHR46566">
    <property type="entry name" value="1-PHOSPHOFRUCTOKINASE-RELATED"/>
    <property type="match status" value="1"/>
</dbReference>